<sequence>MAQQNQQLLLFGYYRLVQSEVSGYDFNKLISQCKPGEPPSADTPLPPSSLPSPFIHSSALLCCTTLPRLSGPVQSGMELTMRGPFSASFTFPKNRASLMHKSQPRLSDTDAPSAPRGTGHNASPEELGHSHW</sequence>
<feature type="region of interest" description="Disordered" evidence="1">
    <location>
        <begin position="97"/>
        <end position="132"/>
    </location>
</feature>
<organism evidence="2 3">
    <name type="scientific">Channa striata</name>
    <name type="common">Snakehead murrel</name>
    <name type="synonym">Ophicephalus striatus</name>
    <dbReference type="NCBI Taxonomy" id="64152"/>
    <lineage>
        <taxon>Eukaryota</taxon>
        <taxon>Metazoa</taxon>
        <taxon>Chordata</taxon>
        <taxon>Craniata</taxon>
        <taxon>Vertebrata</taxon>
        <taxon>Euteleostomi</taxon>
        <taxon>Actinopterygii</taxon>
        <taxon>Neopterygii</taxon>
        <taxon>Teleostei</taxon>
        <taxon>Neoteleostei</taxon>
        <taxon>Acanthomorphata</taxon>
        <taxon>Anabantaria</taxon>
        <taxon>Anabantiformes</taxon>
        <taxon>Channoidei</taxon>
        <taxon>Channidae</taxon>
        <taxon>Channa</taxon>
    </lineage>
</organism>
<comment type="caution">
    <text evidence="2">The sequence shown here is derived from an EMBL/GenBank/DDBJ whole genome shotgun (WGS) entry which is preliminary data.</text>
</comment>
<name>A0AA88J5F4_CHASR</name>
<proteinExistence type="predicted"/>
<accession>A0AA88J5F4</accession>
<dbReference type="EMBL" id="JAUPFM010000021">
    <property type="protein sequence ID" value="KAK2817174.1"/>
    <property type="molecule type" value="Genomic_DNA"/>
</dbReference>
<protein>
    <submittedName>
        <fullName evidence="2">Uncharacterized protein</fullName>
    </submittedName>
</protein>
<dbReference type="AlphaFoldDB" id="A0AA88J5F4"/>
<keyword evidence="3" id="KW-1185">Reference proteome</keyword>
<dbReference type="Proteomes" id="UP001187415">
    <property type="component" value="Unassembled WGS sequence"/>
</dbReference>
<reference evidence="2" key="1">
    <citation type="submission" date="2023-07" db="EMBL/GenBank/DDBJ databases">
        <title>Chromosome-level Genome Assembly of Striped Snakehead (Channa striata).</title>
        <authorList>
            <person name="Liu H."/>
        </authorList>
    </citation>
    <scope>NUCLEOTIDE SEQUENCE</scope>
    <source>
        <strain evidence="2">Gz</strain>
        <tissue evidence="2">Muscle</tissue>
    </source>
</reference>
<evidence type="ECO:0000313" key="2">
    <source>
        <dbReference type="EMBL" id="KAK2817174.1"/>
    </source>
</evidence>
<evidence type="ECO:0000313" key="3">
    <source>
        <dbReference type="Proteomes" id="UP001187415"/>
    </source>
</evidence>
<gene>
    <name evidence="2" type="ORF">Q5P01_025365</name>
</gene>
<evidence type="ECO:0000256" key="1">
    <source>
        <dbReference type="SAM" id="MobiDB-lite"/>
    </source>
</evidence>